<evidence type="ECO:0000313" key="2">
    <source>
        <dbReference type="EMBL" id="GAX19252.1"/>
    </source>
</evidence>
<keyword evidence="3" id="KW-1185">Reference proteome</keyword>
<sequence>MPSEMYPFVFYLLFVVGVQGFGLYPEIYAGKSALKTSSSDYSVSDQQRRDLFVASTSTTFENVDQALVYIDPECDRRFLHAVVASDYRLLYKGLSMVQDQIALRNAPDNLLQSSENAPLFRTLEEAMQQQPLQPSTSQIAVANSLAAQRMGTTVCSIWPLGPNVHFAWLEHGTSFRGTWDTKMIVDGVDCGRMSLEDALESNKEIVFRSERYLAVPLSMEQELVQKLKNSFII</sequence>
<name>A0A1Z5JZE2_FISSO</name>
<dbReference type="Proteomes" id="UP000198406">
    <property type="component" value="Unassembled WGS sequence"/>
</dbReference>
<comment type="caution">
    <text evidence="2">The sequence shown here is derived from an EMBL/GenBank/DDBJ whole genome shotgun (WGS) entry which is preliminary data.</text>
</comment>
<gene>
    <name evidence="2" type="ORF">FisN_4Lh162</name>
</gene>
<feature type="transmembrane region" description="Helical" evidence="1">
    <location>
        <begin position="6"/>
        <end position="24"/>
    </location>
</feature>
<accession>A0A1Z5JZE2</accession>
<keyword evidence="1" id="KW-1133">Transmembrane helix</keyword>
<evidence type="ECO:0000256" key="1">
    <source>
        <dbReference type="SAM" id="Phobius"/>
    </source>
</evidence>
<dbReference type="InParanoid" id="A0A1Z5JZE2"/>
<reference evidence="2 3" key="1">
    <citation type="journal article" date="2015" name="Plant Cell">
        <title>Oil accumulation by the oleaginous diatom Fistulifera solaris as revealed by the genome and transcriptome.</title>
        <authorList>
            <person name="Tanaka T."/>
            <person name="Maeda Y."/>
            <person name="Veluchamy A."/>
            <person name="Tanaka M."/>
            <person name="Abida H."/>
            <person name="Marechal E."/>
            <person name="Bowler C."/>
            <person name="Muto M."/>
            <person name="Sunaga Y."/>
            <person name="Tanaka M."/>
            <person name="Yoshino T."/>
            <person name="Taniguchi T."/>
            <person name="Fukuda Y."/>
            <person name="Nemoto M."/>
            <person name="Matsumoto M."/>
            <person name="Wong P.S."/>
            <person name="Aburatani S."/>
            <person name="Fujibuchi W."/>
        </authorList>
    </citation>
    <scope>NUCLEOTIDE SEQUENCE [LARGE SCALE GENOMIC DNA]</scope>
    <source>
        <strain evidence="2 3">JPCC DA0580</strain>
    </source>
</reference>
<keyword evidence="1" id="KW-0812">Transmembrane</keyword>
<organism evidence="2 3">
    <name type="scientific">Fistulifera solaris</name>
    <name type="common">Oleaginous diatom</name>
    <dbReference type="NCBI Taxonomy" id="1519565"/>
    <lineage>
        <taxon>Eukaryota</taxon>
        <taxon>Sar</taxon>
        <taxon>Stramenopiles</taxon>
        <taxon>Ochrophyta</taxon>
        <taxon>Bacillariophyta</taxon>
        <taxon>Bacillariophyceae</taxon>
        <taxon>Bacillariophycidae</taxon>
        <taxon>Naviculales</taxon>
        <taxon>Naviculaceae</taxon>
        <taxon>Fistulifera</taxon>
    </lineage>
</organism>
<dbReference type="AlphaFoldDB" id="A0A1Z5JZE2"/>
<dbReference type="EMBL" id="BDSP01000136">
    <property type="protein sequence ID" value="GAX19252.1"/>
    <property type="molecule type" value="Genomic_DNA"/>
</dbReference>
<dbReference type="OrthoDB" id="48965at2759"/>
<protein>
    <submittedName>
        <fullName evidence="2">Uncharacterized protein</fullName>
    </submittedName>
</protein>
<proteinExistence type="predicted"/>
<keyword evidence="1" id="KW-0472">Membrane</keyword>
<evidence type="ECO:0000313" key="3">
    <source>
        <dbReference type="Proteomes" id="UP000198406"/>
    </source>
</evidence>